<evidence type="ECO:0000313" key="2">
    <source>
        <dbReference type="Proteomes" id="UP001055811"/>
    </source>
</evidence>
<sequence length="250" mass="28498">MAFICGSGGNREDDFEVLWPASPTPQRKPTRRHSFCSRSNKDSKNPYANRGLDKFEALLADLDGKRQKIYTQKGSQDISLVRFVYSNSNDVKPIVVKIKDQRKQDKDQHHKFNGNVKTTESSPEHPVATGNGKPSGTTAAKPAVDPSKKNISFSLRKKLGEIWRPWYSLSLFVILILVFLVFFGRSFAILCTSIGWYLVPMINATSENPKRPKKNMKKEYSRKFSEKMITSPRSVLNNAEMNNQPHRRSF</sequence>
<dbReference type="EMBL" id="CM042017">
    <property type="protein sequence ID" value="KAI3689003.1"/>
    <property type="molecule type" value="Genomic_DNA"/>
</dbReference>
<reference evidence="2" key="1">
    <citation type="journal article" date="2022" name="Mol. Ecol. Resour.">
        <title>The genomes of chicory, endive, great burdock and yacon provide insights into Asteraceae palaeo-polyploidization history and plant inulin production.</title>
        <authorList>
            <person name="Fan W."/>
            <person name="Wang S."/>
            <person name="Wang H."/>
            <person name="Wang A."/>
            <person name="Jiang F."/>
            <person name="Liu H."/>
            <person name="Zhao H."/>
            <person name="Xu D."/>
            <person name="Zhang Y."/>
        </authorList>
    </citation>
    <scope>NUCLEOTIDE SEQUENCE [LARGE SCALE GENOMIC DNA]</scope>
    <source>
        <strain evidence="2">cv. Punajuju</strain>
    </source>
</reference>
<reference evidence="1 2" key="2">
    <citation type="journal article" date="2022" name="Mol. Ecol. Resour.">
        <title>The genomes of chicory, endive, great burdock and yacon provide insights into Asteraceae paleo-polyploidization history and plant inulin production.</title>
        <authorList>
            <person name="Fan W."/>
            <person name="Wang S."/>
            <person name="Wang H."/>
            <person name="Wang A."/>
            <person name="Jiang F."/>
            <person name="Liu H."/>
            <person name="Zhao H."/>
            <person name="Xu D."/>
            <person name="Zhang Y."/>
        </authorList>
    </citation>
    <scope>NUCLEOTIDE SEQUENCE [LARGE SCALE GENOMIC DNA]</scope>
    <source>
        <strain evidence="2">cv. Punajuju</strain>
        <tissue evidence="1">Leaves</tissue>
    </source>
</reference>
<organism evidence="1 2">
    <name type="scientific">Cichorium intybus</name>
    <name type="common">Chicory</name>
    <dbReference type="NCBI Taxonomy" id="13427"/>
    <lineage>
        <taxon>Eukaryota</taxon>
        <taxon>Viridiplantae</taxon>
        <taxon>Streptophyta</taxon>
        <taxon>Embryophyta</taxon>
        <taxon>Tracheophyta</taxon>
        <taxon>Spermatophyta</taxon>
        <taxon>Magnoliopsida</taxon>
        <taxon>eudicotyledons</taxon>
        <taxon>Gunneridae</taxon>
        <taxon>Pentapetalae</taxon>
        <taxon>asterids</taxon>
        <taxon>campanulids</taxon>
        <taxon>Asterales</taxon>
        <taxon>Asteraceae</taxon>
        <taxon>Cichorioideae</taxon>
        <taxon>Cichorieae</taxon>
        <taxon>Cichoriinae</taxon>
        <taxon>Cichorium</taxon>
    </lineage>
</organism>
<accession>A0ACB8YUM9</accession>
<comment type="caution">
    <text evidence="1">The sequence shown here is derived from an EMBL/GenBank/DDBJ whole genome shotgun (WGS) entry which is preliminary data.</text>
</comment>
<dbReference type="Proteomes" id="UP001055811">
    <property type="component" value="Linkage Group LG09"/>
</dbReference>
<gene>
    <name evidence="1" type="ORF">L2E82_46951</name>
</gene>
<keyword evidence="2" id="KW-1185">Reference proteome</keyword>
<proteinExistence type="predicted"/>
<name>A0ACB8YUM9_CICIN</name>
<evidence type="ECO:0000313" key="1">
    <source>
        <dbReference type="EMBL" id="KAI3689003.1"/>
    </source>
</evidence>
<protein>
    <submittedName>
        <fullName evidence="1">Uncharacterized protein</fullName>
    </submittedName>
</protein>